<feature type="compositionally biased region" description="Low complexity" evidence="1">
    <location>
        <begin position="32"/>
        <end position="50"/>
    </location>
</feature>
<dbReference type="STRING" id="392421.SAMN04488694_1657"/>
<dbReference type="AlphaFoldDB" id="A0A1I0JW53"/>
<evidence type="ECO:0000313" key="3">
    <source>
        <dbReference type="Proteomes" id="UP000199320"/>
    </source>
</evidence>
<accession>A0A1I0JW53</accession>
<evidence type="ECO:0000256" key="1">
    <source>
        <dbReference type="SAM" id="MobiDB-lite"/>
    </source>
</evidence>
<dbReference type="RefSeq" id="WP_254799221.1">
    <property type="nucleotide sequence ID" value="NZ_FOIC01000065.1"/>
</dbReference>
<dbReference type="PROSITE" id="PS51257">
    <property type="entry name" value="PROKAR_LIPOPROTEIN"/>
    <property type="match status" value="1"/>
</dbReference>
<organism evidence="2 3">
    <name type="scientific">Natrinema hispanicum</name>
    <dbReference type="NCBI Taxonomy" id="392421"/>
    <lineage>
        <taxon>Archaea</taxon>
        <taxon>Methanobacteriati</taxon>
        <taxon>Methanobacteriota</taxon>
        <taxon>Stenosarchaea group</taxon>
        <taxon>Halobacteria</taxon>
        <taxon>Halobacteriales</taxon>
        <taxon>Natrialbaceae</taxon>
        <taxon>Natrinema</taxon>
    </lineage>
</organism>
<protein>
    <submittedName>
        <fullName evidence="2">Uncharacterized protein</fullName>
    </submittedName>
</protein>
<evidence type="ECO:0000313" key="2">
    <source>
        <dbReference type="EMBL" id="SEU14292.1"/>
    </source>
</evidence>
<feature type="region of interest" description="Disordered" evidence="1">
    <location>
        <begin position="31"/>
        <end position="54"/>
    </location>
</feature>
<dbReference type="EMBL" id="FOIC01000065">
    <property type="protein sequence ID" value="SEU14292.1"/>
    <property type="molecule type" value="Genomic_DNA"/>
</dbReference>
<name>A0A1I0JW53_9EURY</name>
<dbReference type="Proteomes" id="UP000199320">
    <property type="component" value="Unassembled WGS sequence"/>
</dbReference>
<gene>
    <name evidence="2" type="ORF">SAMN04488694_1657</name>
</gene>
<proteinExistence type="predicted"/>
<sequence>MTENTNRDDSGIARRAVLASLGVSTAALAGCTSDTSTDPSNSSNSTDGNGISAEGSDVFTSVEIGDATLEIEVADDASVEFINLIDPNGELFDQQRLATGETTTSFEILGRYEDSVPTGDYELVALDGDEQVDTTTLTLEAECAITDVLWAAENPDMEWDKNSPVWDKNAAVLIENKGNIPSLLTEIQWTGAPINHLLSTETKSYYHETRLPPGETTTVYSGGRIYRTESPHSSVDCGELGTESLTVTAIVQVGDNPSYSQQIRYGGTEQSCDLTITDNGSDDSLSENGDL</sequence>
<reference evidence="3" key="1">
    <citation type="submission" date="2016-10" db="EMBL/GenBank/DDBJ databases">
        <authorList>
            <person name="Varghese N."/>
            <person name="Submissions S."/>
        </authorList>
    </citation>
    <scope>NUCLEOTIDE SEQUENCE [LARGE SCALE GENOMIC DNA]</scope>
    <source>
        <strain evidence="3">CDM_6</strain>
    </source>
</reference>
<keyword evidence="3" id="KW-1185">Reference proteome</keyword>